<dbReference type="Pfam" id="PF00078">
    <property type="entry name" value="RVT_1"/>
    <property type="match status" value="1"/>
</dbReference>
<organism evidence="2 3">
    <name type="scientific">Kipferlia bialata</name>
    <dbReference type="NCBI Taxonomy" id="797122"/>
    <lineage>
        <taxon>Eukaryota</taxon>
        <taxon>Metamonada</taxon>
        <taxon>Carpediemonas-like organisms</taxon>
        <taxon>Kipferlia</taxon>
    </lineage>
</organism>
<keyword evidence="3" id="KW-1185">Reference proteome</keyword>
<protein>
    <recommendedName>
        <fullName evidence="1">Reverse transcriptase domain-containing protein</fullName>
    </recommendedName>
</protein>
<proteinExistence type="predicted"/>
<comment type="caution">
    <text evidence="2">The sequence shown here is derived from an EMBL/GenBank/DDBJ whole genome shotgun (WGS) entry which is preliminary data.</text>
</comment>
<feature type="domain" description="Reverse transcriptase" evidence="1">
    <location>
        <begin position="51"/>
        <end position="241"/>
    </location>
</feature>
<dbReference type="SUPFAM" id="SSF56672">
    <property type="entry name" value="DNA/RNA polymerases"/>
    <property type="match status" value="1"/>
</dbReference>
<dbReference type="Gene3D" id="3.10.10.10">
    <property type="entry name" value="HIV Type 1 Reverse Transcriptase, subunit A, domain 1"/>
    <property type="match status" value="1"/>
</dbReference>
<dbReference type="InterPro" id="IPR043128">
    <property type="entry name" value="Rev_trsase/Diguanyl_cyclase"/>
</dbReference>
<evidence type="ECO:0000313" key="3">
    <source>
        <dbReference type="Proteomes" id="UP000265618"/>
    </source>
</evidence>
<dbReference type="InterPro" id="IPR000477">
    <property type="entry name" value="RT_dom"/>
</dbReference>
<accession>A0A391NQ35</accession>
<dbReference type="InterPro" id="IPR043502">
    <property type="entry name" value="DNA/RNA_pol_sf"/>
</dbReference>
<sequence length="595" mass="66699">MSAHHQHWRAAPRLIQLALRDGFAPILFRPPRQPHVLTSDPHALELLREEIQKGNFVPGQALAHHKMFPIPKSSGGHRLIHDLRSLNKAVRVPKFTMQPWRDVRDVVQGPGFWAIKIDLTAAYRQVALSADSAKWMGVLTPGGESWVPVSLCFGLSPSPAFFQIVAKTFAKVVVEALAAEEQLASQIVYLDDFLFLSRSRAALRRLVAIIKDKAELMGVLINWTKSVLEPTQRVEFLGLMLDLAANKITLTPEKAVEWVKQLKADVRRKWRKAVEKLAGRIAFLSASGAPILPHARELYYIKKNKSPTPPPALWPVVEWWVAKLKGGIHSPIYTQEAVCIASDATRSKAGALLYVGDELVAEQTWSFDPPLPIAVAELKALLLAMREWKEQVRSHLVCWATDSVSAKRARHTGGSPSSVMKELAPCAIELADLTQELDCIVKATWVSSKGNAAADWLSRQVGWSTAPLLAQMVRDAGPWAKDLFPEQVDCTSLWETQDLLGLRWFAAPPLRLLSKLLGKLEAVRCQELSEPPQFANGVLVVCPYGWHHRLKALAHKTWRFKGLPPKDTEVSRWFQRTELKRAQFRWFLGFIGTRS</sequence>
<dbReference type="PANTHER" id="PTHR33050:SF7">
    <property type="entry name" value="RIBONUCLEASE H"/>
    <property type="match status" value="1"/>
</dbReference>
<dbReference type="EMBL" id="BDIP01004174">
    <property type="protein sequence ID" value="GCA63597.1"/>
    <property type="molecule type" value="Genomic_DNA"/>
</dbReference>
<dbReference type="GO" id="GO:0003676">
    <property type="term" value="F:nucleic acid binding"/>
    <property type="evidence" value="ECO:0007669"/>
    <property type="project" value="InterPro"/>
</dbReference>
<dbReference type="Gene3D" id="3.30.420.10">
    <property type="entry name" value="Ribonuclease H-like superfamily/Ribonuclease H"/>
    <property type="match status" value="1"/>
</dbReference>
<dbReference type="Proteomes" id="UP000265618">
    <property type="component" value="Unassembled WGS sequence"/>
</dbReference>
<evidence type="ECO:0000259" key="1">
    <source>
        <dbReference type="PROSITE" id="PS50878"/>
    </source>
</evidence>
<dbReference type="PROSITE" id="PS50878">
    <property type="entry name" value="RT_POL"/>
    <property type="match status" value="1"/>
</dbReference>
<dbReference type="InterPro" id="IPR036397">
    <property type="entry name" value="RNaseH_sf"/>
</dbReference>
<dbReference type="AlphaFoldDB" id="A0A391NQ35"/>
<dbReference type="InterPro" id="IPR052055">
    <property type="entry name" value="Hepadnavirus_pol/RT"/>
</dbReference>
<dbReference type="PANTHER" id="PTHR33050">
    <property type="entry name" value="REVERSE TRANSCRIPTASE DOMAIN-CONTAINING PROTEIN"/>
    <property type="match status" value="1"/>
</dbReference>
<dbReference type="OrthoDB" id="6771932at2759"/>
<evidence type="ECO:0000313" key="2">
    <source>
        <dbReference type="EMBL" id="GCA63597.1"/>
    </source>
</evidence>
<name>A0A391NQ35_9EUKA</name>
<reference evidence="2 3" key="1">
    <citation type="journal article" date="2018" name="PLoS ONE">
        <title>The draft genome of Kipferlia bialata reveals reductive genome evolution in fornicate parasites.</title>
        <authorList>
            <person name="Tanifuji G."/>
            <person name="Takabayashi S."/>
            <person name="Kume K."/>
            <person name="Takagi M."/>
            <person name="Nakayama T."/>
            <person name="Kamikawa R."/>
            <person name="Inagaki Y."/>
            <person name="Hashimoto T."/>
        </authorList>
    </citation>
    <scope>NUCLEOTIDE SEQUENCE [LARGE SCALE GENOMIC DNA]</scope>
    <source>
        <strain evidence="2">NY0173</strain>
    </source>
</reference>
<dbReference type="Gene3D" id="3.30.70.270">
    <property type="match status" value="1"/>
</dbReference>
<gene>
    <name evidence="2" type="ORF">KIPB_010832</name>
</gene>